<proteinExistence type="predicted"/>
<name>A0AAV1WTP9_LUPLU</name>
<evidence type="ECO:0000313" key="2">
    <source>
        <dbReference type="Proteomes" id="UP001497480"/>
    </source>
</evidence>
<organism evidence="1 2">
    <name type="scientific">Lupinus luteus</name>
    <name type="common">European yellow lupine</name>
    <dbReference type="NCBI Taxonomy" id="3873"/>
    <lineage>
        <taxon>Eukaryota</taxon>
        <taxon>Viridiplantae</taxon>
        <taxon>Streptophyta</taxon>
        <taxon>Embryophyta</taxon>
        <taxon>Tracheophyta</taxon>
        <taxon>Spermatophyta</taxon>
        <taxon>Magnoliopsida</taxon>
        <taxon>eudicotyledons</taxon>
        <taxon>Gunneridae</taxon>
        <taxon>Pentapetalae</taxon>
        <taxon>rosids</taxon>
        <taxon>fabids</taxon>
        <taxon>Fabales</taxon>
        <taxon>Fabaceae</taxon>
        <taxon>Papilionoideae</taxon>
        <taxon>50 kb inversion clade</taxon>
        <taxon>genistoids sensu lato</taxon>
        <taxon>core genistoids</taxon>
        <taxon>Genisteae</taxon>
        <taxon>Lupinus</taxon>
    </lineage>
</organism>
<dbReference type="AlphaFoldDB" id="A0AAV1WTP9"/>
<keyword evidence="2" id="KW-1185">Reference proteome</keyword>
<dbReference type="PANTHER" id="PTHR47108">
    <property type="entry name" value="5-AMINO-6-(5-PHOSPHO-D-RIBITYLAMINO)URACIL PHOSPHATASE, CHLOROPLASTIC"/>
    <property type="match status" value="1"/>
</dbReference>
<gene>
    <name evidence="1" type="ORF">LLUT_LOCUS13709</name>
</gene>
<sequence>MIESIVATSLFGHYPIYGVNLMRDAYRKRKSSNTVRFLLWKIDSGFHPRPDLWSPTNRADSPSLRNPLLLQERMGCGWLGAIFEWEGVLIEDNPDLEKRLDGIVSGGRKILSSRFST</sequence>
<accession>A0AAV1WTP9</accession>
<protein>
    <submittedName>
        <fullName evidence="1">Uncharacterized protein</fullName>
    </submittedName>
</protein>
<dbReference type="PANTHER" id="PTHR47108:SF1">
    <property type="entry name" value="5-AMINO-6-(5-PHOSPHO-D-RIBITYLAMINO)URACIL PHOSPHATASE, CHLOROPLASTIC"/>
    <property type="match status" value="1"/>
</dbReference>
<dbReference type="Proteomes" id="UP001497480">
    <property type="component" value="Unassembled WGS sequence"/>
</dbReference>
<dbReference type="EMBL" id="CAXHTB010000009">
    <property type="protein sequence ID" value="CAL0312649.1"/>
    <property type="molecule type" value="Genomic_DNA"/>
</dbReference>
<evidence type="ECO:0000313" key="1">
    <source>
        <dbReference type="EMBL" id="CAL0312649.1"/>
    </source>
</evidence>
<comment type="caution">
    <text evidence="1">The sequence shown here is derived from an EMBL/GenBank/DDBJ whole genome shotgun (WGS) entry which is preliminary data.</text>
</comment>
<reference evidence="1 2" key="1">
    <citation type="submission" date="2024-03" db="EMBL/GenBank/DDBJ databases">
        <authorList>
            <person name="Martinez-Hernandez J."/>
        </authorList>
    </citation>
    <scope>NUCLEOTIDE SEQUENCE [LARGE SCALE GENOMIC DNA]</scope>
</reference>